<dbReference type="PANTHER" id="PTHR31845:SF19">
    <property type="entry name" value="TRANSCRIPTION FACTOR DOMAIN-CONTAINING PROTEIN"/>
    <property type="match status" value="1"/>
</dbReference>
<comment type="subcellular location">
    <subcellularLocation>
        <location evidence="1">Nucleus</location>
    </subcellularLocation>
</comment>
<sequence>MDDYQPEMQEFEDYSYQYTEDDSNRKRSQHSDIDDDATKKRRTQQPQRRLNKDGSEKPKLSRGSRACLVCRRVKMRCIGASEGVKCKRCSNGGHECIFEESNRGRRSTKKSDQLSSSLKSMGETLGGVLKNMAPGTPPSEQSPYSQFSPANSAEASTSRLAVPPYSVNSMDSQTQPSMSNYGRPMLNHQAVKTLEKLMGGTQAQQIEAASWIMQFQESVVHFNNQILDQNLKMERLQSKQLPQPGGHLSKGVTPLDQLVSAFQVSSPKLGSTLERQESTAAPMSFPTPAYNRQASFDKPFDRPAAIDKLKLPQNVPPQSPKLHSLPDDTLNPLGLLAEASLNNRRYTMRNSQRPDLTTILNNNEEKDENGTKISEKERNEQVEALVKAQNLEGIGVASEEYYRPGPMSMLPLRRIFIERQVRPEILSFCTEDNIKDLFTIFYRHLNSKHFIPRRFNYLYPTIVHTYILDEDFHTPSLVASRSPFLLTAICAVSSKFYDKEPALQAKLNAVARKLAFDVPSQGFKSVEIVMAYLILVYWGVGPSRRFEEDKTWLLLGLALRVATDLNLHRKSSLSSMPGINDVQREQELRCRERIWILCYITDRSLSSQMGKPSSISLREDYIIRHVSDWARQSSGNPRDYCVAAYCELQRIVSRFIDFHYSSTATPSGLGTDINYMLITVMFESQLLSWYESVINANETIVCSEEQHDYIINVSKFMFNYWTLAIFSFGLQSALETNSVDFTYFFTKCYHSAQELLLITKEVMAPRGWLKYSVDSHFVFITYATVSLMKFMRPQFSPYHSVIGIDNSKIINQVSEIASLLASVAVDSKHTPALYAAFLQALIGPPTTGHDDDQLKNRNEIFDKLMTDDIDKETTLKQSNDENHGESANGLMDEGSTYMPPPITSMASQSDEYGSAAGFEGTNVDYISMDLNALNEQAQAMDALYQNGFWENVLLPGFGGPLDSISGGVMRSGYLTPKGITPSQTPRNISRPQTPGTTSQQYVKPKHRMNGMMPSNL</sequence>
<dbReference type="GO" id="GO:0000976">
    <property type="term" value="F:transcription cis-regulatory region binding"/>
    <property type="evidence" value="ECO:0007669"/>
    <property type="project" value="TreeGrafter"/>
</dbReference>
<keyword evidence="3" id="KW-0805">Transcription regulation</keyword>
<comment type="caution">
    <text evidence="9">The sequence shown here is derived from an EMBL/GenBank/DDBJ whole genome shotgun (WGS) entry which is preliminary data.</text>
</comment>
<organism evidence="9 10">
    <name type="scientific">Wallemia mellicola</name>
    <dbReference type="NCBI Taxonomy" id="1708541"/>
    <lineage>
        <taxon>Eukaryota</taxon>
        <taxon>Fungi</taxon>
        <taxon>Dikarya</taxon>
        <taxon>Basidiomycota</taxon>
        <taxon>Wallemiomycotina</taxon>
        <taxon>Wallemiomycetes</taxon>
        <taxon>Wallemiales</taxon>
        <taxon>Wallemiaceae</taxon>
        <taxon>Wallemia</taxon>
    </lineage>
</organism>
<dbReference type="SMART" id="SM00066">
    <property type="entry name" value="GAL4"/>
    <property type="match status" value="1"/>
</dbReference>
<dbReference type="EMBL" id="SPRX01000062">
    <property type="protein sequence ID" value="TIC62764.1"/>
    <property type="molecule type" value="Genomic_DNA"/>
</dbReference>
<evidence type="ECO:0000259" key="8">
    <source>
        <dbReference type="PROSITE" id="PS50048"/>
    </source>
</evidence>
<feature type="region of interest" description="Disordered" evidence="7">
    <location>
        <begin position="1"/>
        <end position="61"/>
    </location>
</feature>
<dbReference type="InterPro" id="IPR007219">
    <property type="entry name" value="XnlR_reg_dom"/>
</dbReference>
<dbReference type="Proteomes" id="UP000310708">
    <property type="component" value="Unassembled WGS sequence"/>
</dbReference>
<dbReference type="PROSITE" id="PS50048">
    <property type="entry name" value="ZN2_CY6_FUNGAL_2"/>
    <property type="match status" value="1"/>
</dbReference>
<feature type="compositionally biased region" description="Basic and acidic residues" evidence="7">
    <location>
        <begin position="22"/>
        <end position="38"/>
    </location>
</feature>
<evidence type="ECO:0000256" key="4">
    <source>
        <dbReference type="ARBA" id="ARBA00023125"/>
    </source>
</evidence>
<dbReference type="PANTHER" id="PTHR31845">
    <property type="entry name" value="FINGER DOMAIN PROTEIN, PUTATIVE-RELATED"/>
    <property type="match status" value="1"/>
</dbReference>
<feature type="compositionally biased region" description="Acidic residues" evidence="7">
    <location>
        <begin position="1"/>
        <end position="13"/>
    </location>
</feature>
<dbReference type="SUPFAM" id="SSF57701">
    <property type="entry name" value="Zn2/Cys6 DNA-binding domain"/>
    <property type="match status" value="1"/>
</dbReference>
<feature type="compositionally biased region" description="Basic and acidic residues" evidence="7">
    <location>
        <begin position="50"/>
        <end position="59"/>
    </location>
</feature>
<dbReference type="GO" id="GO:0008270">
    <property type="term" value="F:zinc ion binding"/>
    <property type="evidence" value="ECO:0007669"/>
    <property type="project" value="InterPro"/>
</dbReference>
<feature type="domain" description="Zn(2)-C6 fungal-type" evidence="8">
    <location>
        <begin position="66"/>
        <end position="98"/>
    </location>
</feature>
<feature type="region of interest" description="Disordered" evidence="7">
    <location>
        <begin position="976"/>
        <end position="1016"/>
    </location>
</feature>
<proteinExistence type="predicted"/>
<evidence type="ECO:0000313" key="9">
    <source>
        <dbReference type="EMBL" id="TIC62764.1"/>
    </source>
</evidence>
<protein>
    <recommendedName>
        <fullName evidence="8">Zn(2)-C6 fungal-type domain-containing protein</fullName>
    </recommendedName>
</protein>
<feature type="region of interest" description="Disordered" evidence="7">
    <location>
        <begin position="129"/>
        <end position="159"/>
    </location>
</feature>
<evidence type="ECO:0000256" key="1">
    <source>
        <dbReference type="ARBA" id="ARBA00004123"/>
    </source>
</evidence>
<keyword evidence="6" id="KW-0539">Nucleus</keyword>
<keyword evidence="4" id="KW-0238">DNA-binding</keyword>
<feature type="region of interest" description="Disordered" evidence="7">
    <location>
        <begin position="873"/>
        <end position="893"/>
    </location>
</feature>
<dbReference type="InterPro" id="IPR051089">
    <property type="entry name" value="prtT"/>
</dbReference>
<dbReference type="PROSITE" id="PS00463">
    <property type="entry name" value="ZN2_CY6_FUNGAL_1"/>
    <property type="match status" value="1"/>
</dbReference>
<dbReference type="CDD" id="cd00067">
    <property type="entry name" value="GAL4"/>
    <property type="match status" value="1"/>
</dbReference>
<dbReference type="InterPro" id="IPR001138">
    <property type="entry name" value="Zn2Cys6_DnaBD"/>
</dbReference>
<name>A0A4T0TBM6_9BASI</name>
<dbReference type="Pfam" id="PF04082">
    <property type="entry name" value="Fungal_trans"/>
    <property type="match status" value="1"/>
</dbReference>
<dbReference type="CDD" id="cd12148">
    <property type="entry name" value="fungal_TF_MHR"/>
    <property type="match status" value="1"/>
</dbReference>
<evidence type="ECO:0000256" key="2">
    <source>
        <dbReference type="ARBA" id="ARBA00022723"/>
    </source>
</evidence>
<keyword evidence="2" id="KW-0479">Metal-binding</keyword>
<evidence type="ECO:0000313" key="10">
    <source>
        <dbReference type="Proteomes" id="UP000310708"/>
    </source>
</evidence>
<dbReference type="AlphaFoldDB" id="A0A4T0TBM6"/>
<evidence type="ECO:0000256" key="5">
    <source>
        <dbReference type="ARBA" id="ARBA00023163"/>
    </source>
</evidence>
<dbReference type="GO" id="GO:0005634">
    <property type="term" value="C:nucleus"/>
    <property type="evidence" value="ECO:0007669"/>
    <property type="project" value="UniProtKB-SubCell"/>
</dbReference>
<dbReference type="InterPro" id="IPR036864">
    <property type="entry name" value="Zn2-C6_fun-type_DNA-bd_sf"/>
</dbReference>
<evidence type="ECO:0000256" key="3">
    <source>
        <dbReference type="ARBA" id="ARBA00023015"/>
    </source>
</evidence>
<dbReference type="GO" id="GO:0000981">
    <property type="term" value="F:DNA-binding transcription factor activity, RNA polymerase II-specific"/>
    <property type="evidence" value="ECO:0007669"/>
    <property type="project" value="InterPro"/>
</dbReference>
<reference evidence="9 10" key="1">
    <citation type="submission" date="2019-03" db="EMBL/GenBank/DDBJ databases">
        <title>Sequencing 25 genomes of Wallemia mellicola.</title>
        <authorList>
            <person name="Gostincar C."/>
        </authorList>
    </citation>
    <scope>NUCLEOTIDE SEQUENCE [LARGE SCALE GENOMIC DNA]</scope>
    <source>
        <strain evidence="9 10">EXF-757</strain>
    </source>
</reference>
<dbReference type="GO" id="GO:0006351">
    <property type="term" value="P:DNA-templated transcription"/>
    <property type="evidence" value="ECO:0007669"/>
    <property type="project" value="InterPro"/>
</dbReference>
<feature type="compositionally biased region" description="Polar residues" evidence="7">
    <location>
        <begin position="138"/>
        <end position="159"/>
    </location>
</feature>
<evidence type="ECO:0000256" key="7">
    <source>
        <dbReference type="SAM" id="MobiDB-lite"/>
    </source>
</evidence>
<feature type="compositionally biased region" description="Basic and acidic residues" evidence="7">
    <location>
        <begin position="873"/>
        <end position="884"/>
    </location>
</feature>
<gene>
    <name evidence="9" type="ORF">E3Q01_03764</name>
</gene>
<dbReference type="Gene3D" id="4.10.240.10">
    <property type="entry name" value="Zn(2)-C6 fungal-type DNA-binding domain"/>
    <property type="match status" value="1"/>
</dbReference>
<dbReference type="SMART" id="SM00906">
    <property type="entry name" value="Fungal_trans"/>
    <property type="match status" value="1"/>
</dbReference>
<evidence type="ECO:0000256" key="6">
    <source>
        <dbReference type="ARBA" id="ARBA00023242"/>
    </source>
</evidence>
<feature type="compositionally biased region" description="Polar residues" evidence="7">
    <location>
        <begin position="980"/>
        <end position="1001"/>
    </location>
</feature>
<keyword evidence="5" id="KW-0804">Transcription</keyword>
<accession>A0A4T0TBM6</accession>